<evidence type="ECO:0000256" key="2">
    <source>
        <dbReference type="PROSITE-ProRule" id="PRU00335"/>
    </source>
</evidence>
<evidence type="ECO:0000313" key="6">
    <source>
        <dbReference type="Proteomes" id="UP000288079"/>
    </source>
</evidence>
<name>A0A401LR18_9BACE</name>
<dbReference type="SUPFAM" id="SSF46689">
    <property type="entry name" value="Homeodomain-like"/>
    <property type="match status" value="1"/>
</dbReference>
<organism evidence="4 6">
    <name type="scientific">Bacteroides faecalis</name>
    <dbReference type="NCBI Taxonomy" id="2447885"/>
    <lineage>
        <taxon>Bacteria</taxon>
        <taxon>Pseudomonadati</taxon>
        <taxon>Bacteroidota</taxon>
        <taxon>Bacteroidia</taxon>
        <taxon>Bacteroidales</taxon>
        <taxon>Bacteroidaceae</taxon>
        <taxon>Bacteroides</taxon>
    </lineage>
</organism>
<dbReference type="EMBL" id="BHWB01000002">
    <property type="protein sequence ID" value="GCB34133.1"/>
    <property type="molecule type" value="Genomic_DNA"/>
</dbReference>
<dbReference type="Proteomes" id="UP000288079">
    <property type="component" value="Unassembled WGS sequence"/>
</dbReference>
<dbReference type="Gene3D" id="1.10.357.10">
    <property type="entry name" value="Tetracycline Repressor, domain 2"/>
    <property type="match status" value="1"/>
</dbReference>
<evidence type="ECO:0000259" key="3">
    <source>
        <dbReference type="PROSITE" id="PS50977"/>
    </source>
</evidence>
<dbReference type="AlphaFoldDB" id="A0A401LR18"/>
<accession>A0A401LR18</accession>
<dbReference type="EMBL" id="BHWB01000002">
    <property type="protein sequence ID" value="GCB34008.1"/>
    <property type="molecule type" value="Genomic_DNA"/>
</dbReference>
<keyword evidence="6" id="KW-1185">Reference proteome</keyword>
<gene>
    <name evidence="4" type="ORF">KGMB02408_09530</name>
    <name evidence="5" type="ORF">KGMB02408_10780</name>
</gene>
<dbReference type="InterPro" id="IPR001647">
    <property type="entry name" value="HTH_TetR"/>
</dbReference>
<proteinExistence type="predicted"/>
<comment type="caution">
    <text evidence="4">The sequence shown here is derived from an EMBL/GenBank/DDBJ whole genome shotgun (WGS) entry which is preliminary data.</text>
</comment>
<dbReference type="InterPro" id="IPR009057">
    <property type="entry name" value="Homeodomain-like_sf"/>
</dbReference>
<dbReference type="Pfam" id="PF00440">
    <property type="entry name" value="TetR_N"/>
    <property type="match status" value="1"/>
</dbReference>
<dbReference type="RefSeq" id="WP_125040263.1">
    <property type="nucleotide sequence ID" value="NZ_BHWB01000002.1"/>
</dbReference>
<feature type="DNA-binding region" description="H-T-H motif" evidence="2">
    <location>
        <begin position="27"/>
        <end position="46"/>
    </location>
</feature>
<protein>
    <submittedName>
        <fullName evidence="4">TetR family transcriptional regulator</fullName>
    </submittedName>
</protein>
<dbReference type="GO" id="GO:0003677">
    <property type="term" value="F:DNA binding"/>
    <property type="evidence" value="ECO:0007669"/>
    <property type="project" value="UniProtKB-UniRule"/>
</dbReference>
<reference evidence="4 6" key="1">
    <citation type="submission" date="2018-10" db="EMBL/GenBank/DDBJ databases">
        <title>Draft Genome Sequence of Bacteroides sp. KCTC 15687.</title>
        <authorList>
            <person name="Yu S.Y."/>
            <person name="Kim J.S."/>
            <person name="Oh B.S."/>
            <person name="Park S.H."/>
            <person name="Kang S.W."/>
            <person name="Park J.E."/>
            <person name="Choi S.H."/>
            <person name="Han K.I."/>
            <person name="Lee K.C."/>
            <person name="Eom M.K."/>
            <person name="Suh M.K."/>
            <person name="Lee D.H."/>
            <person name="Yoon H."/>
            <person name="Kim B."/>
            <person name="Yang S.J."/>
            <person name="Lee J.S."/>
            <person name="Lee J.H."/>
        </authorList>
    </citation>
    <scope>NUCLEOTIDE SEQUENCE [LARGE SCALE GENOMIC DNA]</scope>
    <source>
        <strain evidence="4 6">KCTC 15687</strain>
    </source>
</reference>
<evidence type="ECO:0000313" key="4">
    <source>
        <dbReference type="EMBL" id="GCB34008.1"/>
    </source>
</evidence>
<keyword evidence="1 2" id="KW-0238">DNA-binding</keyword>
<dbReference type="OrthoDB" id="881297at2"/>
<sequence length="202" mass="23493">MNPETLRSQILDYTKREMSLHGTNGLTMDDIAKGMKMSKRTLYKLFPSKVCLFRVCLSDFANKIRGSVQQQQIRMDSSCMGHLFITVNGYLTLLHSMGKTLLLDIAEDDEYRSSFERENTFWLQQFIDILTHCKICGFLLPEVDTDRFAAELREAIYQSCLQGTPYIVQRMLNYMLLRGLFKMDGIRYIDEHLAFDKLNVCV</sequence>
<evidence type="ECO:0000313" key="5">
    <source>
        <dbReference type="EMBL" id="GCB34133.1"/>
    </source>
</evidence>
<dbReference type="PROSITE" id="PS50977">
    <property type="entry name" value="HTH_TETR_2"/>
    <property type="match status" value="1"/>
</dbReference>
<evidence type="ECO:0000256" key="1">
    <source>
        <dbReference type="ARBA" id="ARBA00023125"/>
    </source>
</evidence>
<feature type="domain" description="HTH tetR-type" evidence="3">
    <location>
        <begin position="4"/>
        <end position="64"/>
    </location>
</feature>